<evidence type="ECO:0000313" key="2">
    <source>
        <dbReference type="Proteomes" id="UP000828390"/>
    </source>
</evidence>
<gene>
    <name evidence="1" type="ORF">DPMN_186735</name>
</gene>
<dbReference type="AlphaFoldDB" id="A0A9D4I8F2"/>
<sequence>MRTLTTQAPLSTEVSQSNVSFQLLMGIHDVFVNIHEIQDKVAGDYDGGSGAQDAQPL</sequence>
<proteinExistence type="predicted"/>
<accession>A0A9D4I8F2</accession>
<comment type="caution">
    <text evidence="1">The sequence shown here is derived from an EMBL/GenBank/DDBJ whole genome shotgun (WGS) entry which is preliminary data.</text>
</comment>
<name>A0A9D4I8F2_DREPO</name>
<keyword evidence="2" id="KW-1185">Reference proteome</keyword>
<evidence type="ECO:0000313" key="1">
    <source>
        <dbReference type="EMBL" id="KAH3752124.1"/>
    </source>
</evidence>
<organism evidence="1 2">
    <name type="scientific">Dreissena polymorpha</name>
    <name type="common">Zebra mussel</name>
    <name type="synonym">Mytilus polymorpha</name>
    <dbReference type="NCBI Taxonomy" id="45954"/>
    <lineage>
        <taxon>Eukaryota</taxon>
        <taxon>Metazoa</taxon>
        <taxon>Spiralia</taxon>
        <taxon>Lophotrochozoa</taxon>
        <taxon>Mollusca</taxon>
        <taxon>Bivalvia</taxon>
        <taxon>Autobranchia</taxon>
        <taxon>Heteroconchia</taxon>
        <taxon>Euheterodonta</taxon>
        <taxon>Imparidentia</taxon>
        <taxon>Neoheterodontei</taxon>
        <taxon>Myida</taxon>
        <taxon>Dreissenoidea</taxon>
        <taxon>Dreissenidae</taxon>
        <taxon>Dreissena</taxon>
    </lineage>
</organism>
<reference evidence="1" key="2">
    <citation type="submission" date="2020-11" db="EMBL/GenBank/DDBJ databases">
        <authorList>
            <person name="McCartney M.A."/>
            <person name="Auch B."/>
            <person name="Kono T."/>
            <person name="Mallez S."/>
            <person name="Becker A."/>
            <person name="Gohl D.M."/>
            <person name="Silverstein K.A.T."/>
            <person name="Koren S."/>
            <person name="Bechman K.B."/>
            <person name="Herman A."/>
            <person name="Abrahante J.E."/>
            <person name="Garbe J."/>
        </authorList>
    </citation>
    <scope>NUCLEOTIDE SEQUENCE</scope>
    <source>
        <strain evidence="1">Duluth1</strain>
        <tissue evidence="1">Whole animal</tissue>
    </source>
</reference>
<dbReference type="EMBL" id="JAIWYP010000010">
    <property type="protein sequence ID" value="KAH3752124.1"/>
    <property type="molecule type" value="Genomic_DNA"/>
</dbReference>
<reference evidence="1" key="1">
    <citation type="journal article" date="2019" name="bioRxiv">
        <title>The Genome of the Zebra Mussel, Dreissena polymorpha: A Resource for Invasive Species Research.</title>
        <authorList>
            <person name="McCartney M.A."/>
            <person name="Auch B."/>
            <person name="Kono T."/>
            <person name="Mallez S."/>
            <person name="Zhang Y."/>
            <person name="Obille A."/>
            <person name="Becker A."/>
            <person name="Abrahante J.E."/>
            <person name="Garbe J."/>
            <person name="Badalamenti J.P."/>
            <person name="Herman A."/>
            <person name="Mangelson H."/>
            <person name="Liachko I."/>
            <person name="Sullivan S."/>
            <person name="Sone E.D."/>
            <person name="Koren S."/>
            <person name="Silverstein K.A.T."/>
            <person name="Beckman K.B."/>
            <person name="Gohl D.M."/>
        </authorList>
    </citation>
    <scope>NUCLEOTIDE SEQUENCE</scope>
    <source>
        <strain evidence="1">Duluth1</strain>
        <tissue evidence="1">Whole animal</tissue>
    </source>
</reference>
<protein>
    <submittedName>
        <fullName evidence="1">Uncharacterized protein</fullName>
    </submittedName>
</protein>
<dbReference type="Proteomes" id="UP000828390">
    <property type="component" value="Unassembled WGS sequence"/>
</dbReference>